<feature type="transmembrane region" description="Helical" evidence="1">
    <location>
        <begin position="53"/>
        <end position="72"/>
    </location>
</feature>
<reference evidence="2 3" key="1">
    <citation type="submission" date="2019-01" db="EMBL/GenBank/DDBJ databases">
        <title>The draft genome of Rhizobium sp. 24NR.</title>
        <authorList>
            <person name="Liu L."/>
            <person name="Liang L."/>
            <person name="Shi S."/>
            <person name="Xu L."/>
            <person name="Wang X."/>
            <person name="Li L."/>
            <person name="Zhang X."/>
        </authorList>
    </citation>
    <scope>NUCLEOTIDE SEQUENCE [LARGE SCALE GENOMIC DNA]</scope>
    <source>
        <strain evidence="2 3">24NR</strain>
    </source>
</reference>
<evidence type="ECO:0000313" key="3">
    <source>
        <dbReference type="Proteomes" id="UP000287687"/>
    </source>
</evidence>
<dbReference type="AlphaFoldDB" id="A0A3S3U0M1"/>
<sequence length="79" mass="8712">MQNIPKPGSPFFAAYQIALDWCHDVPQGQAQDGCVVDSLGTISNRQQFVADRISFLETALLITALIAIALLLSRRLARR</sequence>
<proteinExistence type="predicted"/>
<keyword evidence="1" id="KW-1133">Transmembrane helix</keyword>
<organism evidence="2 3">
    <name type="scientific">Neorhizobium lilium</name>
    <dbReference type="NCBI Taxonomy" id="2503024"/>
    <lineage>
        <taxon>Bacteria</taxon>
        <taxon>Pseudomonadati</taxon>
        <taxon>Pseudomonadota</taxon>
        <taxon>Alphaproteobacteria</taxon>
        <taxon>Hyphomicrobiales</taxon>
        <taxon>Rhizobiaceae</taxon>
        <taxon>Rhizobium/Agrobacterium group</taxon>
        <taxon>Neorhizobium</taxon>
    </lineage>
</organism>
<evidence type="ECO:0000256" key="1">
    <source>
        <dbReference type="SAM" id="Phobius"/>
    </source>
</evidence>
<protein>
    <submittedName>
        <fullName evidence="2">Uncharacterized protein</fullName>
    </submittedName>
</protein>
<name>A0A3S3U0M1_9HYPH</name>
<gene>
    <name evidence="2" type="ORF">EPK99_11355</name>
</gene>
<evidence type="ECO:0000313" key="2">
    <source>
        <dbReference type="EMBL" id="RWX79155.1"/>
    </source>
</evidence>
<accession>A0A3S3U0M1</accession>
<dbReference type="OrthoDB" id="8456035at2"/>
<dbReference type="Proteomes" id="UP000287687">
    <property type="component" value="Unassembled WGS sequence"/>
</dbReference>
<dbReference type="RefSeq" id="WP_128443130.1">
    <property type="nucleotide sequence ID" value="NZ_SBIP01000002.1"/>
</dbReference>
<keyword evidence="1" id="KW-0812">Transmembrane</keyword>
<keyword evidence="3" id="KW-1185">Reference proteome</keyword>
<keyword evidence="1" id="KW-0472">Membrane</keyword>
<dbReference type="EMBL" id="SBIP01000002">
    <property type="protein sequence ID" value="RWX79155.1"/>
    <property type="molecule type" value="Genomic_DNA"/>
</dbReference>
<comment type="caution">
    <text evidence="2">The sequence shown here is derived from an EMBL/GenBank/DDBJ whole genome shotgun (WGS) entry which is preliminary data.</text>
</comment>